<gene>
    <name evidence="2" type="ORF">TCEB3V08_LOCUS2177</name>
</gene>
<dbReference type="AlphaFoldDB" id="A0A7R9CEF1"/>
<dbReference type="EMBL" id="OC316914">
    <property type="protein sequence ID" value="CAD7394249.1"/>
    <property type="molecule type" value="Genomic_DNA"/>
</dbReference>
<accession>A0A7R9CEF1</accession>
<evidence type="ECO:0000313" key="2">
    <source>
        <dbReference type="EMBL" id="CAD7394249.1"/>
    </source>
</evidence>
<sequence length="153" mass="17359">MRRSTYFHSNGVLQWANRNSSNFSHPGPKSFSEQETSFTTKPQVAVKEFHEIPGPKALPFVGTLWRYLPLLEVFHPAYSPDMIPPELDMFPKLKESMWSVNIFVVGSLNTVMNTVTLLQRHIEEIITLTNSAQADSCRLLYDTPGTLITTMSI</sequence>
<reference evidence="2" key="1">
    <citation type="submission" date="2020-11" db="EMBL/GenBank/DDBJ databases">
        <authorList>
            <person name="Tran Van P."/>
        </authorList>
    </citation>
    <scope>NUCLEOTIDE SEQUENCE</scope>
</reference>
<name>A0A7R9CEF1_TIMCR</name>
<protein>
    <submittedName>
        <fullName evidence="2">Uncharacterized protein</fullName>
    </submittedName>
</protein>
<organism evidence="2">
    <name type="scientific">Timema cristinae</name>
    <name type="common">Walking stick</name>
    <dbReference type="NCBI Taxonomy" id="61476"/>
    <lineage>
        <taxon>Eukaryota</taxon>
        <taxon>Metazoa</taxon>
        <taxon>Ecdysozoa</taxon>
        <taxon>Arthropoda</taxon>
        <taxon>Hexapoda</taxon>
        <taxon>Insecta</taxon>
        <taxon>Pterygota</taxon>
        <taxon>Neoptera</taxon>
        <taxon>Polyneoptera</taxon>
        <taxon>Phasmatodea</taxon>
        <taxon>Timematodea</taxon>
        <taxon>Timematoidea</taxon>
        <taxon>Timematidae</taxon>
        <taxon>Timema</taxon>
    </lineage>
</organism>
<feature type="region of interest" description="Disordered" evidence="1">
    <location>
        <begin position="18"/>
        <end position="37"/>
    </location>
</feature>
<evidence type="ECO:0000256" key="1">
    <source>
        <dbReference type="SAM" id="MobiDB-lite"/>
    </source>
</evidence>
<proteinExistence type="predicted"/>